<evidence type="ECO:0000313" key="1">
    <source>
        <dbReference type="EMBL" id="PPR03660.1"/>
    </source>
</evidence>
<comment type="caution">
    <text evidence="1">The sequence shown here is derived from an EMBL/GenBank/DDBJ whole genome shotgun (WGS) entry which is preliminary data.</text>
</comment>
<reference evidence="1 2" key="1">
    <citation type="journal article" date="2018" name="Evol. Lett.">
        <title>Horizontal gene cluster transfer increased hallucinogenic mushroom diversity.</title>
        <authorList>
            <person name="Reynolds H.T."/>
            <person name="Vijayakumar V."/>
            <person name="Gluck-Thaler E."/>
            <person name="Korotkin H.B."/>
            <person name="Matheny P.B."/>
            <person name="Slot J.C."/>
        </authorList>
    </citation>
    <scope>NUCLEOTIDE SEQUENCE [LARGE SCALE GENOMIC DNA]</scope>
    <source>
        <strain evidence="1 2">2629</strain>
    </source>
</reference>
<organism evidence="1 2">
    <name type="scientific">Panaeolus cyanescens</name>
    <dbReference type="NCBI Taxonomy" id="181874"/>
    <lineage>
        <taxon>Eukaryota</taxon>
        <taxon>Fungi</taxon>
        <taxon>Dikarya</taxon>
        <taxon>Basidiomycota</taxon>
        <taxon>Agaricomycotina</taxon>
        <taxon>Agaricomycetes</taxon>
        <taxon>Agaricomycetidae</taxon>
        <taxon>Agaricales</taxon>
        <taxon>Agaricineae</taxon>
        <taxon>Galeropsidaceae</taxon>
        <taxon>Panaeolus</taxon>
    </lineage>
</organism>
<keyword evidence="2" id="KW-1185">Reference proteome</keyword>
<protein>
    <submittedName>
        <fullName evidence="1">Uncharacterized protein</fullName>
    </submittedName>
</protein>
<dbReference type="InParanoid" id="A0A409YKU6"/>
<dbReference type="SUPFAM" id="SSF52047">
    <property type="entry name" value="RNI-like"/>
    <property type="match status" value="1"/>
</dbReference>
<name>A0A409YKU6_9AGAR</name>
<dbReference type="AlphaFoldDB" id="A0A409YKU6"/>
<evidence type="ECO:0000313" key="2">
    <source>
        <dbReference type="Proteomes" id="UP000284842"/>
    </source>
</evidence>
<dbReference type="OrthoDB" id="2788229at2759"/>
<sequence length="930" mass="103801">MTEEANSQQPVFPPEIFEIIINNLAARPWTIVLTAEQGAALRSCSLTCKMFLPLARAHLLYRLAQLQFDDQDLDHLNQGASRHLPVNQFVDLWERKPFIKRYVQQLSLQLKNYTWPSIPEAELDRNTNSLLSLPSVKSIAISYSQAAGLVPKLSSSDQIGAMCIRLIDTYAAKKTLHTLIAKKMAELPFQQLFASGSLTTLSLDRCCMPPLTGPIIGIKSLTLRKMPLPVSTLSFFPDLEDLCIIRANITNCDNPANFSPPSFRLKSLVLDQCAENVYTNLDAFATSISTFFQYFYDKAEKQSVKPFSHLTKLFVVLANYSQFSVMEPILKDVAQTLRWFSFGGSITGIEVYVLTDDSRQFIAQEEDVTEALALKIANGTGAMAATCVEGLNVATQGGPNTAMTMTNDDSEYISQQPVFPLEIFEVIIDILAARPSTIALTKEQTTTLKACALVCKMFLNLARPHLYRFVEVTLETVTVRLPELRHLNDFVHLWERKPVIKQYVQQLSFQLQNLNWPALPSEAEFERYAHSLSSLPSVKIIAISYRQCRRASNAAQIPADIAKLSTSDRVGALFMRLIEACAARKTLHTLSCKKMAQLPYQQLFASVTLTTLSLDRCGVPPLTEPIRGLKSLTLRKMPLPVSTLSFFPDLDYLGIFRADITKCDRAASLPPPSFGLKTLDLDRCTYFNESGSLIASVSTFLQFYYDKAEEQGVKPFSHLTTLAAIVIQDDYSELSVFEPLLKDISGTLQSFTFGAFPPPQILTLDFIKHLHTETTTVSLRYQSMQWLDLSDDVNISFVTLVPLITSCYPSFPLDRILERFMTQNTSSQSSDSDSSDDHPLETGLKCWIQYFATLPSSLMGFTDIDKVDVYMVVNDAGHNVFIKDEGDMSDTFAQRIAASSGGMVATRLDGLNSAQGSRAQIMFYLACDEN</sequence>
<accession>A0A409YKU6</accession>
<dbReference type="Proteomes" id="UP000284842">
    <property type="component" value="Unassembled WGS sequence"/>
</dbReference>
<dbReference type="EMBL" id="NHTK01001041">
    <property type="protein sequence ID" value="PPR03660.1"/>
    <property type="molecule type" value="Genomic_DNA"/>
</dbReference>
<gene>
    <name evidence="1" type="ORF">CVT24_007774</name>
</gene>
<proteinExistence type="predicted"/>